<organism evidence="1 2">
    <name type="scientific">Trypanosoma cruzi</name>
    <dbReference type="NCBI Taxonomy" id="5693"/>
    <lineage>
        <taxon>Eukaryota</taxon>
        <taxon>Discoba</taxon>
        <taxon>Euglenozoa</taxon>
        <taxon>Kinetoplastea</taxon>
        <taxon>Metakinetoplastina</taxon>
        <taxon>Trypanosomatida</taxon>
        <taxon>Trypanosomatidae</taxon>
        <taxon>Trypanosoma</taxon>
        <taxon>Schizotrypanum</taxon>
    </lineage>
</organism>
<dbReference type="VEuPathDB" id="TriTrypDB:TcCL_ESM10971"/>
<dbReference type="VEuPathDB" id="TriTrypDB:TcBrA4_0097190"/>
<dbReference type="VEuPathDB" id="TriTrypDB:TCSYLVIO_003644"/>
<dbReference type="Proteomes" id="UP000246121">
    <property type="component" value="Unassembled WGS sequence"/>
</dbReference>
<dbReference type="VEuPathDB" id="TriTrypDB:BCY84_12205"/>
<dbReference type="VEuPathDB" id="TriTrypDB:TcCLB.510349.64"/>
<evidence type="ECO:0000313" key="2">
    <source>
        <dbReference type="Proteomes" id="UP000246121"/>
    </source>
</evidence>
<dbReference type="VEuPathDB" id="TriTrypDB:Tc_MARK_2398"/>
<accession>A0A2V2UKT9</accession>
<dbReference type="VEuPathDB" id="TriTrypDB:ECC02_004514"/>
<dbReference type="VEuPathDB" id="TriTrypDB:TcYC6_0087030"/>
<dbReference type="VEuPathDB" id="TriTrypDB:C4B63_196g50"/>
<gene>
    <name evidence="1" type="ORF">C4B63_196g50</name>
</gene>
<dbReference type="VEuPathDB" id="TriTrypDB:TcG_08057"/>
<sequence length="330" mass="37428">MWTAVRGTSALRRVNSPMLRCRWRRSVTSTSSEKAASSRAATLRTGTYSVKGYDFVEGFHVLGPGAALSRLKATLSMYGLLGVTVISSIAYYLTTRTYELTTDPDPLPNSRFQKFPSDYAVLQNRWTGKRHVIALRDGDANDNDTREGKQHELEESAILKKRIRVNWLIHSVRLYLHATDSIVVVDLDAEFDPYHFALKRNRGSLTTSEVANHVGEPTTARLLCRSRLRPIIIRNEYQKGTLPQYERTVDTVTRELFGERYRQAILSRSGSILNPVFADELLKSGELNGKEMSWTDVVGDNEAFSAEIQRRVQKKLGEKVILLQFSMRVL</sequence>
<name>A0A2V2UKT9_TRYCR</name>
<proteinExistence type="predicted"/>
<dbReference type="AlphaFoldDB" id="A0A2V2UKT9"/>
<dbReference type="VEuPathDB" id="TriTrypDB:TCDM_08520"/>
<reference evidence="1 2" key="1">
    <citation type="journal article" date="2018" name="Microb. Genom.">
        <title>Expanding an expanded genome: long-read sequencing of Trypanosoma cruzi.</title>
        <authorList>
            <person name="Berna L."/>
            <person name="Rodriguez M."/>
            <person name="Chiribao M.L."/>
            <person name="Parodi-Talice A."/>
            <person name="Pita S."/>
            <person name="Rijo G."/>
            <person name="Alvarez-Valin F."/>
            <person name="Robello C."/>
        </authorList>
    </citation>
    <scope>NUCLEOTIDE SEQUENCE [LARGE SCALE GENOMIC DNA]</scope>
    <source>
        <strain evidence="1 2">Dm28c</strain>
    </source>
</reference>
<dbReference type="VEuPathDB" id="TriTrypDB:C3747_115g132"/>
<dbReference type="VEuPathDB" id="TriTrypDB:TcCLB.503925.100"/>
<comment type="caution">
    <text evidence="1">The sequence shown here is derived from an EMBL/GenBank/DDBJ whole genome shotgun (WGS) entry which is preliminary data.</text>
</comment>
<evidence type="ECO:0000313" key="1">
    <source>
        <dbReference type="EMBL" id="PWU84875.1"/>
    </source>
</evidence>
<dbReference type="EMBL" id="PRFA01000196">
    <property type="protein sequence ID" value="PWU84875.1"/>
    <property type="molecule type" value="Genomic_DNA"/>
</dbReference>
<protein>
    <submittedName>
        <fullName evidence="1">Uncharacterized protein</fullName>
    </submittedName>
</protein>